<feature type="compositionally biased region" description="Pro residues" evidence="1">
    <location>
        <begin position="54"/>
        <end position="72"/>
    </location>
</feature>
<reference evidence="2 3" key="1">
    <citation type="submission" date="2024-04" db="EMBL/GenBank/DDBJ databases">
        <title>Phyllosticta paracitricarpa is synonymous to the EU quarantine fungus P. citricarpa based on phylogenomic analyses.</title>
        <authorList>
            <consortium name="Lawrence Berkeley National Laboratory"/>
            <person name="Van ingen-buijs V.A."/>
            <person name="Van westerhoven A.C."/>
            <person name="Haridas S."/>
            <person name="Skiadas P."/>
            <person name="Martin F."/>
            <person name="Groenewald J.Z."/>
            <person name="Crous P.W."/>
            <person name="Seidl M.F."/>
        </authorList>
    </citation>
    <scope>NUCLEOTIDE SEQUENCE [LARGE SCALE GENOMIC DNA]</scope>
    <source>
        <strain evidence="2 3">CPC 17464</strain>
    </source>
</reference>
<accession>A0ABR1LJR6</accession>
<gene>
    <name evidence="2" type="ORF">J3D65DRAFT_466843</name>
</gene>
<evidence type="ECO:0000256" key="1">
    <source>
        <dbReference type="SAM" id="MobiDB-lite"/>
    </source>
</evidence>
<comment type="caution">
    <text evidence="2">The sequence shown here is derived from an EMBL/GenBank/DDBJ whole genome shotgun (WGS) entry which is preliminary data.</text>
</comment>
<protein>
    <submittedName>
        <fullName evidence="2">Uncharacterized protein</fullName>
    </submittedName>
</protein>
<organism evidence="2 3">
    <name type="scientific">Phyllosticta citribraziliensis</name>
    <dbReference type="NCBI Taxonomy" id="989973"/>
    <lineage>
        <taxon>Eukaryota</taxon>
        <taxon>Fungi</taxon>
        <taxon>Dikarya</taxon>
        <taxon>Ascomycota</taxon>
        <taxon>Pezizomycotina</taxon>
        <taxon>Dothideomycetes</taxon>
        <taxon>Dothideomycetes incertae sedis</taxon>
        <taxon>Botryosphaeriales</taxon>
        <taxon>Phyllostictaceae</taxon>
        <taxon>Phyllosticta</taxon>
    </lineage>
</organism>
<feature type="compositionally biased region" description="Basic and acidic residues" evidence="1">
    <location>
        <begin position="79"/>
        <end position="93"/>
    </location>
</feature>
<evidence type="ECO:0000313" key="3">
    <source>
        <dbReference type="Proteomes" id="UP001360953"/>
    </source>
</evidence>
<keyword evidence="3" id="KW-1185">Reference proteome</keyword>
<dbReference type="RefSeq" id="XP_066653041.1">
    <property type="nucleotide sequence ID" value="XM_066796475.1"/>
</dbReference>
<name>A0ABR1LJR6_9PEZI</name>
<dbReference type="GeneID" id="92029381"/>
<feature type="region of interest" description="Disordered" evidence="1">
    <location>
        <begin position="52"/>
        <end position="101"/>
    </location>
</feature>
<evidence type="ECO:0000313" key="2">
    <source>
        <dbReference type="EMBL" id="KAK7534002.1"/>
    </source>
</evidence>
<dbReference type="EMBL" id="JBBPEH010000009">
    <property type="protein sequence ID" value="KAK7534002.1"/>
    <property type="molecule type" value="Genomic_DNA"/>
</dbReference>
<dbReference type="Proteomes" id="UP001360953">
    <property type="component" value="Unassembled WGS sequence"/>
</dbReference>
<sequence length="242" mass="26947">MTTTTATTPVCQVHETRCAKPRRRQTRHVCHDASTPALCCCHGRLSSATRNCKTPPPSCGPKQPPPPSPPYPSSLAHRRTWDCRPPDLSRSRSEPTNQKQKNLVVTLRRTAAAVPRHHFPARNKLQRTGYMHACRSPILHLLPHTPLHRSAAAAVAAPLVPFPRTPIRSTPLHHHVFVAVRSSLCLLRSTKSLLPPSNFPTRQRAAARLTPRSTSPHVRSFVAHHQKTPLAVRWVPMTCISH</sequence>
<proteinExistence type="predicted"/>